<dbReference type="Pfam" id="PF24681">
    <property type="entry name" value="Kelch_KLHDC2_KLHL20_DRC7"/>
    <property type="match status" value="1"/>
</dbReference>
<keyword evidence="2" id="KW-0677">Repeat</keyword>
<dbReference type="Gene3D" id="3.30.710.10">
    <property type="entry name" value="Potassium Channel Kv1.1, Chain A"/>
    <property type="match status" value="1"/>
</dbReference>
<dbReference type="AlphaFoldDB" id="R7UHK0"/>
<evidence type="ECO:0000313" key="4">
    <source>
        <dbReference type="EMBL" id="ELU02752.1"/>
    </source>
</evidence>
<accession>R7UHK0</accession>
<sequence length="419" mass="47247">LILPDQSTISCHKVVLMATSIFFETMFQSGLKESAEKDVRLDFADSNTIKTTIEFFYTGFIKVTTENVKALSAASDFLWCKHLKAHCDEFLKQKVNSSNYIDLYHFGKMFNMSALSSQAHQHILFNFKSFCEMPEFYSLTEDGLVEIVSEDELNVETEEIVIEAVVSWLNVDPDVRKGAFARIASHIRFPFCSLNTLTSNECLNKLVLDSGCMQLLHEALRSPYHRNCHHAVHNARFPPRQSSTLCFFGGKIFAFGGCTIGENTPLKFVASFNVEDANPDWRLEKEMLIAIEEPCVVHFADKMFVFGGRIGNTFSVVSQEFDPISNEWRLLSEMPGPCHGVAAVALNNKIYVVGGLNRVCYSFDPVNDEWKSLSPPTQLCLDGSATVWKGKILLSAYLCTSLVQEYDPATDRWSKQNQL</sequence>
<dbReference type="Gene3D" id="2.120.10.80">
    <property type="entry name" value="Kelch-type beta propeller"/>
    <property type="match status" value="1"/>
</dbReference>
<dbReference type="SMART" id="SM00875">
    <property type="entry name" value="BACK"/>
    <property type="match status" value="1"/>
</dbReference>
<organism evidence="4">
    <name type="scientific">Capitella teleta</name>
    <name type="common">Polychaete worm</name>
    <dbReference type="NCBI Taxonomy" id="283909"/>
    <lineage>
        <taxon>Eukaryota</taxon>
        <taxon>Metazoa</taxon>
        <taxon>Spiralia</taxon>
        <taxon>Lophotrochozoa</taxon>
        <taxon>Annelida</taxon>
        <taxon>Polychaeta</taxon>
        <taxon>Sedentaria</taxon>
        <taxon>Scolecida</taxon>
        <taxon>Capitellidae</taxon>
        <taxon>Capitella</taxon>
    </lineage>
</organism>
<dbReference type="PANTHER" id="PTHR24412:SF489">
    <property type="entry name" value="RING FINGER DOMAIN AND KELCH REPEAT-CONTAINING PROTEIN DDB_G0271372"/>
    <property type="match status" value="1"/>
</dbReference>
<dbReference type="SUPFAM" id="SSF117281">
    <property type="entry name" value="Kelch motif"/>
    <property type="match status" value="1"/>
</dbReference>
<dbReference type="PROSITE" id="PS50097">
    <property type="entry name" value="BTB"/>
    <property type="match status" value="1"/>
</dbReference>
<dbReference type="SMART" id="SM00225">
    <property type="entry name" value="BTB"/>
    <property type="match status" value="1"/>
</dbReference>
<dbReference type="SUPFAM" id="SSF54695">
    <property type="entry name" value="POZ domain"/>
    <property type="match status" value="1"/>
</dbReference>
<dbReference type="STRING" id="283909.R7UHK0"/>
<dbReference type="HOGENOM" id="CLU_004253_14_5_1"/>
<evidence type="ECO:0000256" key="1">
    <source>
        <dbReference type="ARBA" id="ARBA00022441"/>
    </source>
</evidence>
<dbReference type="OrthoDB" id="6350321at2759"/>
<evidence type="ECO:0000259" key="3">
    <source>
        <dbReference type="PROSITE" id="PS50097"/>
    </source>
</evidence>
<dbReference type="InterPro" id="IPR000210">
    <property type="entry name" value="BTB/POZ_dom"/>
</dbReference>
<protein>
    <recommendedName>
        <fullName evidence="3">BTB domain-containing protein</fullName>
    </recommendedName>
</protein>
<dbReference type="InterPro" id="IPR011333">
    <property type="entry name" value="SKP1/BTB/POZ_sf"/>
</dbReference>
<dbReference type="InterPro" id="IPR015915">
    <property type="entry name" value="Kelch-typ_b-propeller"/>
</dbReference>
<keyword evidence="1" id="KW-0880">Kelch repeat</keyword>
<dbReference type="Gene3D" id="1.25.40.420">
    <property type="match status" value="1"/>
</dbReference>
<feature type="non-terminal residue" evidence="4">
    <location>
        <position position="419"/>
    </location>
</feature>
<feature type="domain" description="BTB" evidence="3">
    <location>
        <begin position="1"/>
        <end position="65"/>
    </location>
</feature>
<reference evidence="4" key="1">
    <citation type="journal article" date="2013" name="Nature">
        <title>Insights into bilaterian evolution from three spiralian genomes.</title>
        <authorList>
            <person name="Simakov O."/>
            <person name="Marletaz F."/>
            <person name="Cho S.J."/>
            <person name="Edsinger-Gonzales E."/>
            <person name="Havlak P."/>
            <person name="Hellsten U."/>
            <person name="Kuo D.H."/>
            <person name="Larsson T."/>
            <person name="Lv J."/>
            <person name="Arendt D."/>
            <person name="Savage R."/>
            <person name="Osoegawa K."/>
            <person name="de Jong P."/>
            <person name="Grimwood J."/>
            <person name="Chapman J.A."/>
            <person name="Shapiro H."/>
            <person name="Aerts A."/>
            <person name="Otillar R.P."/>
            <person name="Terry A.Y."/>
            <person name="Boore J.L."/>
            <person name="Grigoriev I.V."/>
            <person name="Lindberg D.R."/>
            <person name="Seaver E.C."/>
            <person name="Weisblat D.A."/>
            <person name="Putnam N.H."/>
            <person name="Rokhsar D.S."/>
        </authorList>
    </citation>
    <scope>NUCLEOTIDE SEQUENCE</scope>
    <source>
        <strain evidence="4">I ESC-2004</strain>
    </source>
</reference>
<feature type="non-terminal residue" evidence="4">
    <location>
        <position position="1"/>
    </location>
</feature>
<dbReference type="EMBL" id="KB303819">
    <property type="protein sequence ID" value="ELU02752.1"/>
    <property type="molecule type" value="Genomic_DNA"/>
</dbReference>
<evidence type="ECO:0000256" key="2">
    <source>
        <dbReference type="ARBA" id="ARBA00022737"/>
    </source>
</evidence>
<name>R7UHK0_CAPTE</name>
<dbReference type="Pfam" id="PF07707">
    <property type="entry name" value="BACK"/>
    <property type="match status" value="1"/>
</dbReference>
<dbReference type="Pfam" id="PF00651">
    <property type="entry name" value="BTB"/>
    <property type="match status" value="1"/>
</dbReference>
<dbReference type="PANTHER" id="PTHR24412">
    <property type="entry name" value="KELCH PROTEIN"/>
    <property type="match status" value="1"/>
</dbReference>
<dbReference type="InterPro" id="IPR006652">
    <property type="entry name" value="Kelch_1"/>
</dbReference>
<dbReference type="InterPro" id="IPR011705">
    <property type="entry name" value="BACK"/>
</dbReference>
<proteinExistence type="predicted"/>
<dbReference type="OMA" id="EMSHINC"/>
<dbReference type="SMART" id="SM00612">
    <property type="entry name" value="Kelch"/>
    <property type="match status" value="2"/>
</dbReference>
<gene>
    <name evidence="4" type="ORF">CAPTEDRAFT_63131</name>
</gene>